<protein>
    <recommendedName>
        <fullName evidence="4">Multidrug transporter</fullName>
    </recommendedName>
</protein>
<sequence>MSDPDRLPVPDPAAQYTDRHDTSIAPDMEADPVEAKARRTDDLDESRADPEDRDPSI</sequence>
<dbReference type="EMBL" id="JAWDIU010000002">
    <property type="protein sequence ID" value="MDU0326573.1"/>
    <property type="molecule type" value="Genomic_DNA"/>
</dbReference>
<evidence type="ECO:0008006" key="4">
    <source>
        <dbReference type="Google" id="ProtNLM"/>
    </source>
</evidence>
<keyword evidence="3" id="KW-1185">Reference proteome</keyword>
<organism evidence="2 3">
    <name type="scientific">Microbacterium algihabitans</name>
    <dbReference type="NCBI Taxonomy" id="3075992"/>
    <lineage>
        <taxon>Bacteria</taxon>
        <taxon>Bacillati</taxon>
        <taxon>Actinomycetota</taxon>
        <taxon>Actinomycetes</taxon>
        <taxon>Micrococcales</taxon>
        <taxon>Microbacteriaceae</taxon>
        <taxon>Microbacterium</taxon>
    </lineage>
</organism>
<reference evidence="2 3" key="1">
    <citation type="submission" date="2023-09" db="EMBL/GenBank/DDBJ databases">
        <title>Microbacterium fusihabitans sp. nov., Microbacterium phycihabitans sp. nov., and Microbacterium cervinum sp. nov., isolated from dried seaweeds of beach.</title>
        <authorList>
            <person name="Lee S.D."/>
        </authorList>
    </citation>
    <scope>NUCLEOTIDE SEQUENCE [LARGE SCALE GENOMIC DNA]</scope>
    <source>
        <strain evidence="2 3">KSW2-21</strain>
    </source>
</reference>
<feature type="region of interest" description="Disordered" evidence="1">
    <location>
        <begin position="1"/>
        <end position="57"/>
    </location>
</feature>
<dbReference type="Proteomes" id="UP001256673">
    <property type="component" value="Unassembled WGS sequence"/>
</dbReference>
<dbReference type="RefSeq" id="WP_316001129.1">
    <property type="nucleotide sequence ID" value="NZ_JAWDIU010000002.1"/>
</dbReference>
<feature type="compositionally biased region" description="Basic and acidic residues" evidence="1">
    <location>
        <begin position="33"/>
        <end position="57"/>
    </location>
</feature>
<name>A0ABU3RVU2_9MICO</name>
<accession>A0ABU3RVU2</accession>
<proteinExistence type="predicted"/>
<gene>
    <name evidence="2" type="ORF">RWH43_07345</name>
</gene>
<evidence type="ECO:0000256" key="1">
    <source>
        <dbReference type="SAM" id="MobiDB-lite"/>
    </source>
</evidence>
<evidence type="ECO:0000313" key="2">
    <source>
        <dbReference type="EMBL" id="MDU0326573.1"/>
    </source>
</evidence>
<evidence type="ECO:0000313" key="3">
    <source>
        <dbReference type="Proteomes" id="UP001256673"/>
    </source>
</evidence>
<comment type="caution">
    <text evidence="2">The sequence shown here is derived from an EMBL/GenBank/DDBJ whole genome shotgun (WGS) entry which is preliminary data.</text>
</comment>